<dbReference type="EMBL" id="QNQU01000013">
    <property type="protein sequence ID" value="RBQ05464.1"/>
    <property type="molecule type" value="Genomic_DNA"/>
</dbReference>
<dbReference type="SUPFAM" id="SSF69349">
    <property type="entry name" value="Phage fibre proteins"/>
    <property type="match status" value="1"/>
</dbReference>
<dbReference type="Gene3D" id="2.30.110.50">
    <property type="match status" value="1"/>
</dbReference>
<dbReference type="Pfam" id="PF05954">
    <property type="entry name" value="Phage_GPD"/>
    <property type="match status" value="1"/>
</dbReference>
<dbReference type="InterPro" id="IPR006531">
    <property type="entry name" value="Gp5/Vgr_OB"/>
</dbReference>
<dbReference type="SUPFAM" id="SSF69279">
    <property type="entry name" value="Phage tail proteins"/>
    <property type="match status" value="1"/>
</dbReference>
<evidence type="ECO:0000313" key="3">
    <source>
        <dbReference type="Proteomes" id="UP000252081"/>
    </source>
</evidence>
<dbReference type="Proteomes" id="UP000252081">
    <property type="component" value="Unassembled WGS sequence"/>
</dbReference>
<name>A0A366KWK1_9SPHI</name>
<dbReference type="SUPFAM" id="SSF69255">
    <property type="entry name" value="gp5 N-terminal domain-like"/>
    <property type="match status" value="1"/>
</dbReference>
<accession>A0A366KWK1</accession>
<feature type="domain" description="Gp5/Type VI secretion system Vgr protein OB-fold" evidence="1">
    <location>
        <begin position="365"/>
        <end position="445"/>
    </location>
</feature>
<dbReference type="Gene3D" id="3.55.50.10">
    <property type="entry name" value="Baseplate protein-like domains"/>
    <property type="match status" value="1"/>
</dbReference>
<dbReference type="Pfam" id="PF04717">
    <property type="entry name" value="Phage_base_V"/>
    <property type="match status" value="1"/>
</dbReference>
<dbReference type="AlphaFoldDB" id="A0A366KWK1"/>
<dbReference type="Gene3D" id="2.40.50.230">
    <property type="entry name" value="Gp5 N-terminal domain"/>
    <property type="match status" value="1"/>
</dbReference>
<sequence>MENKLITEINIENKAITHFDSFGLEQRFNGHHYFELRFKQNELGLPGLINLDNSRDFIGKTLTVSFGYQFDKLQEFAGIVTNVALAQSHGYHGVLVVSGYSPTILIDRGADLGSYLGKNLTEIVGLTTKDIPENDLKIVCKPNRNTPIDYLIQYLESDFNFLNRLSAEYHEWFFYDGKQLNFGKPDTLKQVELFYGRDVQDLQYAIQISPLQHKLFSYHPEADEMLQSEGDKKADDVPDLVHAINASNRTYSKTFNQPSSIRTENSNDIKNNVENEEKANASELLKISAKGDNAEVSIGSIAEISMSIKQEINFITESLGKFLITGINHHIDLAGKYHNTFEGLTAGTECIKVKNYQKTNPEIQLADVVDNQDPLGQGRIKVRFKWTSAHNDASEWLRIITPDAGSSTQVKTNRGFVFVPEIGDQVAVSFEEGNIAKPIVLGSIFHGLNGSGGDTDNHLKTIATRSGHTIEFNDTSGAETITITDKSNNIIRFDTQESSIEISSPENITINAKNIHINADQHISISAGEHIYNNAGANIASNAGENHSLMAENITLVANNQINKTATHIEKTAEEISLNSTKNNIELHSAKEIINKSGSKVKLF</sequence>
<gene>
    <name evidence="2" type="ORF">DRW42_15860</name>
</gene>
<proteinExistence type="predicted"/>
<dbReference type="RefSeq" id="WP_113949815.1">
    <property type="nucleotide sequence ID" value="NZ_QNQU01000013.1"/>
</dbReference>
<keyword evidence="3" id="KW-1185">Reference proteome</keyword>
<protein>
    <submittedName>
        <fullName evidence="2">Type IV secretion protein Rhs</fullName>
    </submittedName>
</protein>
<dbReference type="InterPro" id="IPR037026">
    <property type="entry name" value="Vgr_OB-fold_dom_sf"/>
</dbReference>
<evidence type="ECO:0000259" key="1">
    <source>
        <dbReference type="Pfam" id="PF04717"/>
    </source>
</evidence>
<organism evidence="2 3">
    <name type="scientific">Pedobacter miscanthi</name>
    <dbReference type="NCBI Taxonomy" id="2259170"/>
    <lineage>
        <taxon>Bacteria</taxon>
        <taxon>Pseudomonadati</taxon>
        <taxon>Bacteroidota</taxon>
        <taxon>Sphingobacteriia</taxon>
        <taxon>Sphingobacteriales</taxon>
        <taxon>Sphingobacteriaceae</taxon>
        <taxon>Pedobacter</taxon>
    </lineage>
</organism>
<evidence type="ECO:0000313" key="2">
    <source>
        <dbReference type="EMBL" id="RBQ05464.1"/>
    </source>
</evidence>
<comment type="caution">
    <text evidence="2">The sequence shown here is derived from an EMBL/GenBank/DDBJ whole genome shotgun (WGS) entry which is preliminary data.</text>
</comment>
<reference evidence="2 3" key="1">
    <citation type="submission" date="2018-07" db="EMBL/GenBank/DDBJ databases">
        <title>A draft genome of a endophytic bacteria, a new species of Pedobacter.</title>
        <authorList>
            <person name="Zhang Z.D."/>
            <person name="Chen Z.J."/>
        </authorList>
    </citation>
    <scope>NUCLEOTIDE SEQUENCE [LARGE SCALE GENOMIC DNA]</scope>
    <source>
        <strain evidence="2 3">RS10</strain>
    </source>
</reference>
<dbReference type="OrthoDB" id="727155at2"/>